<proteinExistence type="predicted"/>
<evidence type="ECO:0000313" key="2">
    <source>
        <dbReference type="EMBL" id="KDQ54024.1"/>
    </source>
</evidence>
<dbReference type="Proteomes" id="UP000027265">
    <property type="component" value="Unassembled WGS sequence"/>
</dbReference>
<protein>
    <recommendedName>
        <fullName evidence="1">DUF4470 domain-containing protein</fullName>
    </recommendedName>
</protein>
<dbReference type="InParanoid" id="A0A067PGW8"/>
<dbReference type="STRING" id="933084.A0A067PGW8"/>
<gene>
    <name evidence="2" type="ORF">JAAARDRAFT_38617</name>
</gene>
<dbReference type="HOGENOM" id="CLU_018400_1_0_1"/>
<sequence>MPSRFLVLRWGNMPALDAINLHQNESDLSKDLSLAFVASGDLRNALRTINTLPEDYSGQLTFLMNDRDPHVMLRNLVLLLVLGTTASETVAAEVALHTWYSVSVPTENSFYTSATMSPFLSDMRQDGIFSVPLGPNSTLSGKMEPAMVFLLSGMSNSSYTATNAQDEYQRIRFASSSRDRLHRLYSGLESSHRLAFQEYHRSGLVLPFGAFNAHFNTPNRLLFSSEGRRLQNEHVDPLDSWDIREVMKAGRIHGAHPSDVYGCLYFYLSDQLRKFARRLRQFRVSFLLFNRDARELSRQVGANVLSKLNIPRSFDRIDVSNILDTEYVGISGVLSSWGPLLKDTKHATMLGYFMNWITSQPGARPESPTLVHALTRRLIREGKIRIIGGPDSDASASVASQMSYIDTIYDNSEAFSKFLASQDISSALKKSGMKLKEKHTIVPHRLCAPLEGRPNSLPVFPDKESWYFHVQMSSFTWMERFVEFARA</sequence>
<evidence type="ECO:0000259" key="1">
    <source>
        <dbReference type="Pfam" id="PF14737"/>
    </source>
</evidence>
<reference evidence="3" key="1">
    <citation type="journal article" date="2014" name="Proc. Natl. Acad. Sci. U.S.A.">
        <title>Extensive sampling of basidiomycete genomes demonstrates inadequacy of the white-rot/brown-rot paradigm for wood decay fungi.</title>
        <authorList>
            <person name="Riley R."/>
            <person name="Salamov A.A."/>
            <person name="Brown D.W."/>
            <person name="Nagy L.G."/>
            <person name="Floudas D."/>
            <person name="Held B.W."/>
            <person name="Levasseur A."/>
            <person name="Lombard V."/>
            <person name="Morin E."/>
            <person name="Otillar R."/>
            <person name="Lindquist E.A."/>
            <person name="Sun H."/>
            <person name="LaButti K.M."/>
            <person name="Schmutz J."/>
            <person name="Jabbour D."/>
            <person name="Luo H."/>
            <person name="Baker S.E."/>
            <person name="Pisabarro A.G."/>
            <person name="Walton J.D."/>
            <person name="Blanchette R.A."/>
            <person name="Henrissat B."/>
            <person name="Martin F."/>
            <person name="Cullen D."/>
            <person name="Hibbett D.S."/>
            <person name="Grigoriev I.V."/>
        </authorList>
    </citation>
    <scope>NUCLEOTIDE SEQUENCE [LARGE SCALE GENOMIC DNA]</scope>
    <source>
        <strain evidence="3">MUCL 33604</strain>
    </source>
</reference>
<dbReference type="EMBL" id="KL197730">
    <property type="protein sequence ID" value="KDQ54024.1"/>
    <property type="molecule type" value="Genomic_DNA"/>
</dbReference>
<organism evidence="2 3">
    <name type="scientific">Jaapia argillacea MUCL 33604</name>
    <dbReference type="NCBI Taxonomy" id="933084"/>
    <lineage>
        <taxon>Eukaryota</taxon>
        <taxon>Fungi</taxon>
        <taxon>Dikarya</taxon>
        <taxon>Basidiomycota</taxon>
        <taxon>Agaricomycotina</taxon>
        <taxon>Agaricomycetes</taxon>
        <taxon>Agaricomycetidae</taxon>
        <taxon>Jaapiales</taxon>
        <taxon>Jaapiaceae</taxon>
        <taxon>Jaapia</taxon>
    </lineage>
</organism>
<dbReference type="InterPro" id="IPR027974">
    <property type="entry name" value="DUF4470"/>
</dbReference>
<dbReference type="OrthoDB" id="5282002at2759"/>
<feature type="domain" description="DUF4470" evidence="1">
    <location>
        <begin position="10"/>
        <end position="103"/>
    </location>
</feature>
<keyword evidence="3" id="KW-1185">Reference proteome</keyword>
<dbReference type="AlphaFoldDB" id="A0A067PGW8"/>
<dbReference type="Pfam" id="PF14737">
    <property type="entry name" value="DUF4470"/>
    <property type="match status" value="1"/>
</dbReference>
<evidence type="ECO:0000313" key="3">
    <source>
        <dbReference type="Proteomes" id="UP000027265"/>
    </source>
</evidence>
<name>A0A067PGW8_9AGAM</name>
<accession>A0A067PGW8</accession>